<evidence type="ECO:0000256" key="4">
    <source>
        <dbReference type="SAM" id="SignalP"/>
    </source>
</evidence>
<dbReference type="EMBL" id="VSIY01000006">
    <property type="protein sequence ID" value="TYB81483.1"/>
    <property type="molecule type" value="Genomic_DNA"/>
</dbReference>
<protein>
    <submittedName>
        <fullName evidence="6">ABC transporter substrate-binding protein</fullName>
    </submittedName>
</protein>
<dbReference type="InterPro" id="IPR030678">
    <property type="entry name" value="Peptide/Ni-bd"/>
</dbReference>
<evidence type="ECO:0000313" key="6">
    <source>
        <dbReference type="EMBL" id="TYB81483.1"/>
    </source>
</evidence>
<dbReference type="CDD" id="cd08497">
    <property type="entry name" value="MbnE-like"/>
    <property type="match status" value="1"/>
</dbReference>
<dbReference type="PIRSF" id="PIRSF002741">
    <property type="entry name" value="MppA"/>
    <property type="match status" value="1"/>
</dbReference>
<dbReference type="Pfam" id="PF00496">
    <property type="entry name" value="SBP_bac_5"/>
    <property type="match status" value="1"/>
</dbReference>
<dbReference type="GO" id="GO:0030288">
    <property type="term" value="C:outer membrane-bounded periplasmic space"/>
    <property type="evidence" value="ECO:0007669"/>
    <property type="project" value="TreeGrafter"/>
</dbReference>
<evidence type="ECO:0000256" key="2">
    <source>
        <dbReference type="ARBA" id="ARBA00005695"/>
    </source>
</evidence>
<dbReference type="GO" id="GO:0042884">
    <property type="term" value="P:microcin transport"/>
    <property type="evidence" value="ECO:0007669"/>
    <property type="project" value="TreeGrafter"/>
</dbReference>
<evidence type="ECO:0000256" key="3">
    <source>
        <dbReference type="ARBA" id="ARBA00022729"/>
    </source>
</evidence>
<comment type="similarity">
    <text evidence="2">Belongs to the bacterial solute-binding protein 5 family.</text>
</comment>
<dbReference type="PANTHER" id="PTHR30290">
    <property type="entry name" value="PERIPLASMIC BINDING COMPONENT OF ABC TRANSPORTER"/>
    <property type="match status" value="1"/>
</dbReference>
<proteinExistence type="inferred from homology"/>
<dbReference type="GO" id="GO:0043190">
    <property type="term" value="C:ATP-binding cassette (ABC) transporter complex"/>
    <property type="evidence" value="ECO:0007669"/>
    <property type="project" value="InterPro"/>
</dbReference>
<gene>
    <name evidence="6" type="ORF">FVF75_10280</name>
</gene>
<accession>A0A5D0RJ63</accession>
<sequence>MAPVFFPRILAKTRAFLGLAGVLSALAAPPAMAEPMHGIAMYGDPALPSDFTALPHVNPDAPKGGRIVFAESGSYDSLHPVILKGRAPWQLRFMLFESLMGRSYDEPFTLYGLLAETVETPPDRSWVEFTLRPEARFSDGSPVTVEDVMWSYEVLGEKGHPRYAAAWDSVAAMEQTGPRSVRFTFNEEDRELPLIMGLRPILKKAQWEGLDFEASGIAVIPIGSSPYVIDDFETGRHLTLRRNPDYWGRDVPFMQGQANFDEIRFDYYGDGDVVFEAFKAGEASTYRETNAAKWATQYDFPAVARGDVVLSDIPHQRPTGMNGLVMNTRSDVFKDWRVREAMIRAFNFEFINQTLNGGTLPRIESYFDNSVLGMAVGEPAEGLVAELLAPFADDLLPGVIEGYAFPVSDGSERNRAGIAAAIDLMDEAGWTVQDGVMADADGNPFSFEIVVSQNATESRQIIDIYAAALGRIGITPKITALDSAAFTERTKGFDYDMMPYLWGLSLSPGNEQKLYWGSELADEEGSRNRMGVKSPAVDAMIDAILTSTSQEEFRAATKALDRLLTAGRYAIPIWYSNVSHVAHVKELRYPERLPMYGDWLGFQPEVWWWEE</sequence>
<feature type="chain" id="PRO_5023087217" evidence="4">
    <location>
        <begin position="34"/>
        <end position="611"/>
    </location>
</feature>
<feature type="domain" description="Solute-binding protein family 5" evidence="5">
    <location>
        <begin position="110"/>
        <end position="510"/>
    </location>
</feature>
<name>A0A5D0RJ63_9RHOB</name>
<evidence type="ECO:0000259" key="5">
    <source>
        <dbReference type="Pfam" id="PF00496"/>
    </source>
</evidence>
<dbReference type="RefSeq" id="WP_148377878.1">
    <property type="nucleotide sequence ID" value="NZ_VSIY01000006.1"/>
</dbReference>
<comment type="subcellular location">
    <subcellularLocation>
        <location evidence="1">Periplasm</location>
    </subcellularLocation>
</comment>
<dbReference type="Proteomes" id="UP000322080">
    <property type="component" value="Unassembled WGS sequence"/>
</dbReference>
<keyword evidence="3 4" id="KW-0732">Signal</keyword>
<dbReference type="GO" id="GO:0015833">
    <property type="term" value="P:peptide transport"/>
    <property type="evidence" value="ECO:0007669"/>
    <property type="project" value="TreeGrafter"/>
</dbReference>
<evidence type="ECO:0000313" key="7">
    <source>
        <dbReference type="Proteomes" id="UP000322080"/>
    </source>
</evidence>
<dbReference type="GO" id="GO:1904680">
    <property type="term" value="F:peptide transmembrane transporter activity"/>
    <property type="evidence" value="ECO:0007669"/>
    <property type="project" value="TreeGrafter"/>
</dbReference>
<reference evidence="6 7" key="1">
    <citation type="submission" date="2019-08" db="EMBL/GenBank/DDBJ databases">
        <title>Identification of a novel species of the genus Boseongicola.</title>
        <authorList>
            <person name="Zhang X.-Q."/>
        </authorList>
    </citation>
    <scope>NUCLEOTIDE SEQUENCE [LARGE SCALE GENOMIC DNA]</scope>
    <source>
        <strain evidence="6 7">HY14</strain>
    </source>
</reference>
<keyword evidence="7" id="KW-1185">Reference proteome</keyword>
<dbReference type="Gene3D" id="3.40.190.10">
    <property type="entry name" value="Periplasmic binding protein-like II"/>
    <property type="match status" value="1"/>
</dbReference>
<dbReference type="Gene3D" id="3.10.105.10">
    <property type="entry name" value="Dipeptide-binding Protein, Domain 3"/>
    <property type="match status" value="1"/>
</dbReference>
<organism evidence="6 7">
    <name type="scientific">Maritimibacter fusiformis</name>
    <dbReference type="NCBI Taxonomy" id="2603819"/>
    <lineage>
        <taxon>Bacteria</taxon>
        <taxon>Pseudomonadati</taxon>
        <taxon>Pseudomonadota</taxon>
        <taxon>Alphaproteobacteria</taxon>
        <taxon>Rhodobacterales</taxon>
        <taxon>Roseobacteraceae</taxon>
        <taxon>Maritimibacter</taxon>
    </lineage>
</organism>
<dbReference type="PANTHER" id="PTHR30290:SF64">
    <property type="entry name" value="ABC TRANSPORTER PERIPLASMIC BINDING PROTEIN"/>
    <property type="match status" value="1"/>
</dbReference>
<dbReference type="InterPro" id="IPR039424">
    <property type="entry name" value="SBP_5"/>
</dbReference>
<feature type="signal peptide" evidence="4">
    <location>
        <begin position="1"/>
        <end position="33"/>
    </location>
</feature>
<evidence type="ECO:0000256" key="1">
    <source>
        <dbReference type="ARBA" id="ARBA00004418"/>
    </source>
</evidence>
<dbReference type="AlphaFoldDB" id="A0A5D0RJ63"/>
<dbReference type="SUPFAM" id="SSF53850">
    <property type="entry name" value="Periplasmic binding protein-like II"/>
    <property type="match status" value="1"/>
</dbReference>
<dbReference type="InterPro" id="IPR000914">
    <property type="entry name" value="SBP_5_dom"/>
</dbReference>
<comment type="caution">
    <text evidence="6">The sequence shown here is derived from an EMBL/GenBank/DDBJ whole genome shotgun (WGS) entry which is preliminary data.</text>
</comment>